<dbReference type="GO" id="GO:0065002">
    <property type="term" value="P:intracellular protein transmembrane transport"/>
    <property type="evidence" value="ECO:0007669"/>
    <property type="project" value="UniProtKB-UniRule"/>
</dbReference>
<organism evidence="13">
    <name type="scientific">Caldiarchaeum subterraneum</name>
    <dbReference type="NCBI Taxonomy" id="311458"/>
    <lineage>
        <taxon>Archaea</taxon>
        <taxon>Nitrososphaerota</taxon>
        <taxon>Candidatus Caldarchaeales</taxon>
        <taxon>Candidatus Caldarchaeaceae</taxon>
        <taxon>Candidatus Caldarchaeum</taxon>
    </lineage>
</organism>
<feature type="transmembrane region" description="Helical" evidence="9">
    <location>
        <begin position="119"/>
        <end position="138"/>
    </location>
</feature>
<evidence type="ECO:0000256" key="7">
    <source>
        <dbReference type="ARBA" id="ARBA00023010"/>
    </source>
</evidence>
<evidence type="ECO:0000256" key="2">
    <source>
        <dbReference type="ARBA" id="ARBA00005751"/>
    </source>
</evidence>
<evidence type="ECO:0000256" key="10">
    <source>
        <dbReference type="RuleBase" id="RU000537"/>
    </source>
</evidence>
<feature type="transmembrane region" description="Helical" evidence="9">
    <location>
        <begin position="182"/>
        <end position="202"/>
    </location>
</feature>
<dbReference type="InterPro" id="IPR026593">
    <property type="entry name" value="SecY"/>
</dbReference>
<name>A0A7C5L6X3_CALS0</name>
<dbReference type="GO" id="GO:0006605">
    <property type="term" value="P:protein targeting"/>
    <property type="evidence" value="ECO:0007669"/>
    <property type="project" value="UniProtKB-UniRule"/>
</dbReference>
<keyword evidence="6 9" id="KW-1133">Transmembrane helix</keyword>
<evidence type="ECO:0000256" key="6">
    <source>
        <dbReference type="ARBA" id="ARBA00022989"/>
    </source>
</evidence>
<feature type="transmembrane region" description="Helical" evidence="9">
    <location>
        <begin position="236"/>
        <end position="256"/>
    </location>
</feature>
<evidence type="ECO:0000256" key="1">
    <source>
        <dbReference type="ARBA" id="ARBA00004141"/>
    </source>
</evidence>
<gene>
    <name evidence="9 13" type="primary">secY</name>
    <name evidence="13" type="ORF">ENM11_01220</name>
</gene>
<keyword evidence="4 9" id="KW-0812">Transmembrane</keyword>
<feature type="transmembrane region" description="Helical" evidence="9">
    <location>
        <begin position="76"/>
        <end position="98"/>
    </location>
</feature>
<evidence type="ECO:0000256" key="11">
    <source>
        <dbReference type="RuleBase" id="RU003484"/>
    </source>
</evidence>
<keyword evidence="7 9" id="KW-0811">Translocation</keyword>
<keyword evidence="9" id="KW-1003">Cell membrane</keyword>
<evidence type="ECO:0000256" key="12">
    <source>
        <dbReference type="RuleBase" id="RU004349"/>
    </source>
</evidence>
<evidence type="ECO:0000256" key="3">
    <source>
        <dbReference type="ARBA" id="ARBA00022448"/>
    </source>
</evidence>
<keyword evidence="5 9" id="KW-0653">Protein transport</keyword>
<dbReference type="Gene3D" id="1.10.3370.10">
    <property type="entry name" value="SecY subunit domain"/>
    <property type="match status" value="1"/>
</dbReference>
<comment type="function">
    <text evidence="9 10">The central subunit of the protein translocation channel SecYEG. Consists of two halves formed by TMs 1-5 and 6-10. These two domains form a lateral gate at the front which open onto the bilayer between TMs 2 and 7, and are clamped together by SecE at the back. The channel is closed by both a pore ring composed of hydrophobic SecY resides and a short helix (helix 2A) on the extracellular side of the membrane which forms a plug. The plug probably moves laterally to allow the channel to open. The ring and the pore may move independently.</text>
</comment>
<dbReference type="PROSITE" id="PS00755">
    <property type="entry name" value="SECY_1"/>
    <property type="match status" value="1"/>
</dbReference>
<evidence type="ECO:0000256" key="5">
    <source>
        <dbReference type="ARBA" id="ARBA00022927"/>
    </source>
</evidence>
<evidence type="ECO:0000256" key="9">
    <source>
        <dbReference type="HAMAP-Rule" id="MF_01465"/>
    </source>
</evidence>
<dbReference type="InterPro" id="IPR023201">
    <property type="entry name" value="SecY_dom_sf"/>
</dbReference>
<feature type="transmembrane region" description="Helical" evidence="9">
    <location>
        <begin position="34"/>
        <end position="56"/>
    </location>
</feature>
<accession>A0A7C5L6X3</accession>
<feature type="transmembrane region" description="Helical" evidence="9">
    <location>
        <begin position="356"/>
        <end position="375"/>
    </location>
</feature>
<feature type="transmembrane region" description="Helical" evidence="9">
    <location>
        <begin position="410"/>
        <end position="431"/>
    </location>
</feature>
<keyword evidence="3 9" id="KW-0813">Transport</keyword>
<dbReference type="GO" id="GO:0005886">
    <property type="term" value="C:plasma membrane"/>
    <property type="evidence" value="ECO:0007669"/>
    <property type="project" value="UniProtKB-SubCell"/>
</dbReference>
<dbReference type="PROSITE" id="PS00756">
    <property type="entry name" value="SECY_2"/>
    <property type="match status" value="1"/>
</dbReference>
<feature type="transmembrane region" description="Helical" evidence="9">
    <location>
        <begin position="150"/>
        <end position="170"/>
    </location>
</feature>
<dbReference type="PANTHER" id="PTHR10906">
    <property type="entry name" value="SECY/SEC61-ALPHA FAMILY MEMBER"/>
    <property type="match status" value="1"/>
</dbReference>
<protein>
    <recommendedName>
        <fullName evidence="9 10">Protein translocase subunit SecY</fullName>
    </recommendedName>
    <alternativeName>
        <fullName evidence="9">Protein transport protein SEC61 subunit alpha homolog</fullName>
    </alternativeName>
</protein>
<comment type="subunit">
    <text evidence="9">Component of the Sec protein translocase complex. Heterotrimer consisting of alpha (SecY), beta (SecG) and gamma (SecE) subunits. The heterotrimers can form oligomers, although 1 heterotrimer is thought to be able to translocate proteins. Interacts with the ribosome. May interact with SecDF, and other proteins may be involved.</text>
</comment>
<feature type="transmembrane region" description="Helical" evidence="9">
    <location>
        <begin position="437"/>
        <end position="455"/>
    </location>
</feature>
<sequence length="477" mass="51829">MSEQSPVRLFLEKTSRILPEIKKPGRKVGLSEKLAWTALALVVYVWMGHTFLYGLPATQQAGQSPVLLNVVFAQKQGTLITLGIGPIVTAGLILQLLVGAELIRLDLKKSEDRALFTSASKFLAILITLFQGAAYVYAGFFGATNATQNALIFVQLVIATILIILLDELVQKGWGLGSGISLFIVAGVAEEVFVSLISPIILADGIYQGIIPAVVQTLLSGRLSEALIRQGGYPDIVGLFSTVFLTLALIYIEAVRVEIPISYAKFQGYRAKYPVKLLYVSNVPIIFATTIFSNIFYLGSLVWSRFNPNNENFFLNLIGTYVYDQNVGSLIPTGGLAYYVIGPRGLTNVLNDPVRAVVHAALLITFAVLFAKFWVQIGGLGPEKVAEQLISAGMQVPGFRRSPTIIASVIGKYISTVTIIGGLIIGVVASVADYLNVFGSGIGLLLMIGILHQYYQILVRERLSEMYPMLGRFLGEE</sequence>
<dbReference type="Pfam" id="PF00344">
    <property type="entry name" value="SecY"/>
    <property type="match status" value="1"/>
</dbReference>
<dbReference type="InterPro" id="IPR002208">
    <property type="entry name" value="SecY/SEC61-alpha"/>
</dbReference>
<proteinExistence type="inferred from homology"/>
<dbReference type="NCBIfam" id="NF006341">
    <property type="entry name" value="PRK08568.1-5"/>
    <property type="match status" value="1"/>
</dbReference>
<evidence type="ECO:0000256" key="4">
    <source>
        <dbReference type="ARBA" id="ARBA00022692"/>
    </source>
</evidence>
<reference evidence="13" key="1">
    <citation type="journal article" date="2020" name="mSystems">
        <title>Genome- and Community-Level Interaction Insights into Carbon Utilization and Element Cycling Functions of Hydrothermarchaeota in Hydrothermal Sediment.</title>
        <authorList>
            <person name="Zhou Z."/>
            <person name="Liu Y."/>
            <person name="Xu W."/>
            <person name="Pan J."/>
            <person name="Luo Z.H."/>
            <person name="Li M."/>
        </authorList>
    </citation>
    <scope>NUCLEOTIDE SEQUENCE [LARGE SCALE GENOMIC DNA]</scope>
    <source>
        <strain evidence="13">SpSt-1056</strain>
    </source>
</reference>
<evidence type="ECO:0000256" key="8">
    <source>
        <dbReference type="ARBA" id="ARBA00023136"/>
    </source>
</evidence>
<keyword evidence="8 9" id="KW-0472">Membrane</keyword>
<dbReference type="AlphaFoldDB" id="A0A7C5L6X3"/>
<comment type="caution">
    <text evidence="13">The sequence shown here is derived from an EMBL/GenBank/DDBJ whole genome shotgun (WGS) entry which is preliminary data.</text>
</comment>
<dbReference type="EMBL" id="DRWN01000013">
    <property type="protein sequence ID" value="HHK67762.1"/>
    <property type="molecule type" value="Genomic_DNA"/>
</dbReference>
<comment type="similarity">
    <text evidence="2 9 12">Belongs to the SecY/SEC61-alpha family.</text>
</comment>
<dbReference type="SUPFAM" id="SSF103491">
    <property type="entry name" value="Preprotein translocase SecY subunit"/>
    <property type="match status" value="1"/>
</dbReference>
<evidence type="ECO:0000313" key="13">
    <source>
        <dbReference type="EMBL" id="HHK67762.1"/>
    </source>
</evidence>
<feature type="transmembrane region" description="Helical" evidence="9">
    <location>
        <begin position="277"/>
        <end position="298"/>
    </location>
</feature>
<dbReference type="HAMAP" id="MF_01465">
    <property type="entry name" value="SecY"/>
    <property type="match status" value="1"/>
</dbReference>
<dbReference type="PIRSF" id="PIRSF004557">
    <property type="entry name" value="SecY"/>
    <property type="match status" value="1"/>
</dbReference>
<dbReference type="PRINTS" id="PR00303">
    <property type="entry name" value="SECYTRNLCASE"/>
</dbReference>
<comment type="subcellular location">
    <subcellularLocation>
        <location evidence="9">Cell membrane</location>
        <topology evidence="9">Multi-pass membrane protein</topology>
    </subcellularLocation>
    <subcellularLocation>
        <location evidence="1 11">Membrane</location>
        <topology evidence="1 11">Multi-pass membrane protein</topology>
    </subcellularLocation>
</comment>
<dbReference type="InterPro" id="IPR030659">
    <property type="entry name" value="SecY_CS"/>
</dbReference>